<dbReference type="InterPro" id="IPR014710">
    <property type="entry name" value="RmlC-like_jellyroll"/>
</dbReference>
<dbReference type="AlphaFoldDB" id="A0A229NWY2"/>
<protein>
    <recommendedName>
        <fullName evidence="1">Cupin type-2 domain-containing protein</fullName>
    </recommendedName>
</protein>
<dbReference type="Proteomes" id="UP000215145">
    <property type="component" value="Unassembled WGS sequence"/>
</dbReference>
<dbReference type="Pfam" id="PF07883">
    <property type="entry name" value="Cupin_2"/>
    <property type="match status" value="1"/>
</dbReference>
<dbReference type="CDD" id="cd02219">
    <property type="entry name" value="cupin_YjlB-like"/>
    <property type="match status" value="1"/>
</dbReference>
<dbReference type="PIRSF" id="PIRSF019307">
    <property type="entry name" value="UCP019307"/>
    <property type="match status" value="1"/>
</dbReference>
<proteinExistence type="predicted"/>
<dbReference type="PANTHER" id="PTHR36448:SF2">
    <property type="entry name" value="CUPIN TYPE-1 DOMAIN-CONTAINING PROTEIN"/>
    <property type="match status" value="1"/>
</dbReference>
<accession>A0A229NWY2</accession>
<organism evidence="2 3">
    <name type="scientific">Paenibacillus herberti</name>
    <dbReference type="NCBI Taxonomy" id="1619309"/>
    <lineage>
        <taxon>Bacteria</taxon>
        <taxon>Bacillati</taxon>
        <taxon>Bacillota</taxon>
        <taxon>Bacilli</taxon>
        <taxon>Bacillales</taxon>
        <taxon>Paenibacillaceae</taxon>
        <taxon>Paenibacillus</taxon>
    </lineage>
</organism>
<name>A0A229NWY2_9BACL</name>
<keyword evidence="3" id="KW-1185">Reference proteome</keyword>
<dbReference type="InterPro" id="IPR014500">
    <property type="entry name" value="UCP019307_cupin"/>
</dbReference>
<dbReference type="InterPro" id="IPR011051">
    <property type="entry name" value="RmlC_Cupin_sf"/>
</dbReference>
<evidence type="ECO:0000313" key="3">
    <source>
        <dbReference type="Proteomes" id="UP000215145"/>
    </source>
</evidence>
<dbReference type="RefSeq" id="WP_089525135.1">
    <property type="nucleotide sequence ID" value="NZ_NMUQ01000002.1"/>
</dbReference>
<dbReference type="InterPro" id="IPR013096">
    <property type="entry name" value="Cupin_2"/>
</dbReference>
<gene>
    <name evidence="2" type="ORF">CGZ75_15270</name>
</gene>
<dbReference type="EMBL" id="NMUQ01000002">
    <property type="protein sequence ID" value="OXM14311.1"/>
    <property type="molecule type" value="Genomic_DNA"/>
</dbReference>
<dbReference type="SUPFAM" id="SSF51182">
    <property type="entry name" value="RmlC-like cupins"/>
    <property type="match status" value="1"/>
</dbReference>
<feature type="domain" description="Cupin type-2" evidence="1">
    <location>
        <begin position="60"/>
        <end position="106"/>
    </location>
</feature>
<evidence type="ECO:0000313" key="2">
    <source>
        <dbReference type="EMBL" id="OXM14311.1"/>
    </source>
</evidence>
<dbReference type="PANTHER" id="PTHR36448">
    <property type="entry name" value="BLR7373 PROTEIN"/>
    <property type="match status" value="1"/>
</dbReference>
<evidence type="ECO:0000259" key="1">
    <source>
        <dbReference type="Pfam" id="PF07883"/>
    </source>
</evidence>
<dbReference type="InterPro" id="IPR047121">
    <property type="entry name" value="YjiB-like"/>
</dbReference>
<dbReference type="OrthoDB" id="9791759at2"/>
<reference evidence="2 3" key="1">
    <citation type="submission" date="2017-07" db="EMBL/GenBank/DDBJ databases">
        <title>Paenibacillus herberti R33 genome sequencing and assembly.</title>
        <authorList>
            <person name="Su W."/>
        </authorList>
    </citation>
    <scope>NUCLEOTIDE SEQUENCE [LARGE SCALE GENOMIC DNA]</scope>
    <source>
        <strain evidence="2 3">R33</strain>
    </source>
</reference>
<comment type="caution">
    <text evidence="2">The sequence shown here is derived from an EMBL/GenBank/DDBJ whole genome shotgun (WGS) entry which is preliminary data.</text>
</comment>
<dbReference type="Gene3D" id="2.60.120.10">
    <property type="entry name" value="Jelly Rolls"/>
    <property type="match status" value="1"/>
</dbReference>
<sequence>MESQIEPQKLFFQDDGLIPNHPSLPVLVYRSPVKKTESMEQLFASHGWGNNWTNGVYPYHHYHSNTHEALGVVSGTAMLQLGGPTGETVEVSSGDVLVLPAGTGHRRLSASSSFRISGGYPGGVSYNMRHAENKDRQLALEEIPSVLLPGTDPVYGVAGPLLRAWHIGKYS</sequence>